<dbReference type="AlphaFoldDB" id="A0AAV4IYZ4"/>
<keyword evidence="2" id="KW-1185">Reference proteome</keyword>
<reference evidence="1 2" key="1">
    <citation type="journal article" date="2021" name="Elife">
        <title>Chloroplast acquisition without the gene transfer in kleptoplastic sea slugs, Plakobranchus ocellatus.</title>
        <authorList>
            <person name="Maeda T."/>
            <person name="Takahashi S."/>
            <person name="Yoshida T."/>
            <person name="Shimamura S."/>
            <person name="Takaki Y."/>
            <person name="Nagai Y."/>
            <person name="Toyoda A."/>
            <person name="Suzuki Y."/>
            <person name="Arimoto A."/>
            <person name="Ishii H."/>
            <person name="Satoh N."/>
            <person name="Nishiyama T."/>
            <person name="Hasebe M."/>
            <person name="Maruyama T."/>
            <person name="Minagawa J."/>
            <person name="Obokata J."/>
            <person name="Shigenobu S."/>
        </authorList>
    </citation>
    <scope>NUCLEOTIDE SEQUENCE [LARGE SCALE GENOMIC DNA]</scope>
</reference>
<sequence>MEVSRVPGCLNDSWRFVCPSDAATNRLKKLKSENNLVEARSEALLIADNLHLLQLRSSSHHFLVLL</sequence>
<accession>A0AAV4IYZ4</accession>
<dbReference type="Proteomes" id="UP000762676">
    <property type="component" value="Unassembled WGS sequence"/>
</dbReference>
<name>A0AAV4IYZ4_9GAST</name>
<organism evidence="1 2">
    <name type="scientific">Elysia marginata</name>
    <dbReference type="NCBI Taxonomy" id="1093978"/>
    <lineage>
        <taxon>Eukaryota</taxon>
        <taxon>Metazoa</taxon>
        <taxon>Spiralia</taxon>
        <taxon>Lophotrochozoa</taxon>
        <taxon>Mollusca</taxon>
        <taxon>Gastropoda</taxon>
        <taxon>Heterobranchia</taxon>
        <taxon>Euthyneura</taxon>
        <taxon>Panpulmonata</taxon>
        <taxon>Sacoglossa</taxon>
        <taxon>Placobranchoidea</taxon>
        <taxon>Plakobranchidae</taxon>
        <taxon>Elysia</taxon>
    </lineage>
</organism>
<gene>
    <name evidence="1" type="ORF">ElyMa_003195400</name>
</gene>
<comment type="caution">
    <text evidence="1">The sequence shown here is derived from an EMBL/GenBank/DDBJ whole genome shotgun (WGS) entry which is preliminary data.</text>
</comment>
<protein>
    <submittedName>
        <fullName evidence="1">Uncharacterized protein</fullName>
    </submittedName>
</protein>
<dbReference type="EMBL" id="BMAT01006595">
    <property type="protein sequence ID" value="GFS15753.1"/>
    <property type="molecule type" value="Genomic_DNA"/>
</dbReference>
<proteinExistence type="predicted"/>
<evidence type="ECO:0000313" key="2">
    <source>
        <dbReference type="Proteomes" id="UP000762676"/>
    </source>
</evidence>
<evidence type="ECO:0000313" key="1">
    <source>
        <dbReference type="EMBL" id="GFS15753.1"/>
    </source>
</evidence>